<evidence type="ECO:0000256" key="1">
    <source>
        <dbReference type="ARBA" id="ARBA00022737"/>
    </source>
</evidence>
<feature type="region of interest" description="Disordered" evidence="5">
    <location>
        <begin position="78"/>
        <end position="122"/>
    </location>
</feature>
<dbReference type="InterPro" id="IPR058889">
    <property type="entry name" value="WHD_SOWAHA-C"/>
</dbReference>
<protein>
    <submittedName>
        <fullName evidence="7">Uncharacterized LOC115592155</fullName>
    </submittedName>
</protein>
<evidence type="ECO:0000256" key="5">
    <source>
        <dbReference type="SAM" id="MobiDB-lite"/>
    </source>
</evidence>
<keyword evidence="8" id="KW-1185">Reference proteome</keyword>
<accession>A0A671VIG1</accession>
<dbReference type="Pfam" id="PF12796">
    <property type="entry name" value="Ank_2"/>
    <property type="match status" value="1"/>
</dbReference>
<dbReference type="Proteomes" id="UP000472265">
    <property type="component" value="Chromosome 12"/>
</dbReference>
<dbReference type="PROSITE" id="PS50297">
    <property type="entry name" value="ANK_REP_REGION"/>
    <property type="match status" value="1"/>
</dbReference>
<feature type="region of interest" description="Disordered" evidence="5">
    <location>
        <begin position="293"/>
        <end position="327"/>
    </location>
</feature>
<evidence type="ECO:0000313" key="7">
    <source>
        <dbReference type="Ensembl" id="ENSSAUP00010024421.1"/>
    </source>
</evidence>
<dbReference type="Gene3D" id="1.25.40.20">
    <property type="entry name" value="Ankyrin repeat-containing domain"/>
    <property type="match status" value="1"/>
</dbReference>
<reference evidence="7" key="2">
    <citation type="submission" date="2025-08" db="UniProtKB">
        <authorList>
            <consortium name="Ensembl"/>
        </authorList>
    </citation>
    <scope>IDENTIFICATION</scope>
</reference>
<reference evidence="7" key="1">
    <citation type="submission" date="2021-04" db="EMBL/GenBank/DDBJ databases">
        <authorList>
            <consortium name="Wellcome Sanger Institute Data Sharing"/>
        </authorList>
    </citation>
    <scope>NUCLEOTIDE SEQUENCE [LARGE SCALE GENOMIC DNA]</scope>
</reference>
<dbReference type="SUPFAM" id="SSF48403">
    <property type="entry name" value="Ankyrin repeat"/>
    <property type="match status" value="1"/>
</dbReference>
<sequence>MATVFTQDTVLHFLQSSGGSVKNSDLLLHFRNFIRDHADRDRNRELFKKFVNSVATVQQLDGVSYVVLRRKFRGLVPGDGDRGSSGPLRLSAGNNKQPYPENAKRSPAGRAEKPRHKPPGWVENPGKCHASFFSCPQSLVPLEAREHAWLVKGAAGAWPDIYSLFREDSSLLNRRDFISGFTVLHWIAKHGDHRALICSLWAFRYGVEKAGLAFDINARSTCGHTPLHIAAIHGHKNIMRLLVSKFKANVKLRDTAGKKPWQYLSRTASSDVFQLLGAPSRAAWREEGGVGRIENGLKSEQHQRRRRRHHFSSASGERPLTISGTTRVKRSSSIAAFLKHKSLRRFQGHQSDSSI</sequence>
<proteinExistence type="inferred from homology"/>
<dbReference type="GeneTree" id="ENSGT00950000183003"/>
<evidence type="ECO:0000313" key="8">
    <source>
        <dbReference type="Proteomes" id="UP000472265"/>
    </source>
</evidence>
<dbReference type="Pfam" id="PF25877">
    <property type="entry name" value="WHD_SOWAH"/>
    <property type="match status" value="1"/>
</dbReference>
<evidence type="ECO:0000259" key="6">
    <source>
        <dbReference type="Pfam" id="PF25877"/>
    </source>
</evidence>
<gene>
    <name evidence="7" type="primary">LOC115592155</name>
</gene>
<dbReference type="InterPro" id="IPR002110">
    <property type="entry name" value="Ankyrin_rpt"/>
</dbReference>
<feature type="compositionally biased region" description="Basic and acidic residues" evidence="5">
    <location>
        <begin position="293"/>
        <end position="302"/>
    </location>
</feature>
<feature type="domain" description="SOWAHA-C winged helix-turn-helix" evidence="6">
    <location>
        <begin position="5"/>
        <end position="82"/>
    </location>
</feature>
<dbReference type="Ensembl" id="ENSSAUT00010025795.1">
    <property type="protein sequence ID" value="ENSSAUP00010024421.1"/>
    <property type="gene ID" value="ENSSAUG00010010698.1"/>
</dbReference>
<dbReference type="SMART" id="SM00248">
    <property type="entry name" value="ANK"/>
    <property type="match status" value="1"/>
</dbReference>
<evidence type="ECO:0000256" key="2">
    <source>
        <dbReference type="ARBA" id="ARBA00023043"/>
    </source>
</evidence>
<dbReference type="AlphaFoldDB" id="A0A671VIG1"/>
<comment type="similarity">
    <text evidence="3">Belongs to the SOWAH family.</text>
</comment>
<name>A0A671VIG1_SPAAU</name>
<evidence type="ECO:0000256" key="4">
    <source>
        <dbReference type="PROSITE-ProRule" id="PRU00023"/>
    </source>
</evidence>
<dbReference type="PROSITE" id="PS50088">
    <property type="entry name" value="ANK_REPEAT"/>
    <property type="match status" value="1"/>
</dbReference>
<dbReference type="PANTHER" id="PTHR14491">
    <property type="entry name" value="SOSONDOWAH, ISOFORM G"/>
    <property type="match status" value="1"/>
</dbReference>
<dbReference type="PANTHER" id="PTHR14491:SF3">
    <property type="entry name" value="ANKYRIN REPEAT DOMAIN-CONTAINING PROTEIN SOWAHB"/>
    <property type="match status" value="1"/>
</dbReference>
<organism evidence="7 8">
    <name type="scientific">Sparus aurata</name>
    <name type="common">Gilthead sea bream</name>
    <dbReference type="NCBI Taxonomy" id="8175"/>
    <lineage>
        <taxon>Eukaryota</taxon>
        <taxon>Metazoa</taxon>
        <taxon>Chordata</taxon>
        <taxon>Craniata</taxon>
        <taxon>Vertebrata</taxon>
        <taxon>Euteleostomi</taxon>
        <taxon>Actinopterygii</taxon>
        <taxon>Neopterygii</taxon>
        <taxon>Teleostei</taxon>
        <taxon>Neoteleostei</taxon>
        <taxon>Acanthomorphata</taxon>
        <taxon>Eupercaria</taxon>
        <taxon>Spariformes</taxon>
        <taxon>Sparidae</taxon>
        <taxon>Sparus</taxon>
    </lineage>
</organism>
<reference evidence="7" key="3">
    <citation type="submission" date="2025-09" db="UniProtKB">
        <authorList>
            <consortium name="Ensembl"/>
        </authorList>
    </citation>
    <scope>IDENTIFICATION</scope>
</reference>
<keyword evidence="2 4" id="KW-0040">ANK repeat</keyword>
<evidence type="ECO:0000256" key="3">
    <source>
        <dbReference type="ARBA" id="ARBA00038122"/>
    </source>
</evidence>
<keyword evidence="1" id="KW-0677">Repeat</keyword>
<feature type="repeat" description="ANK" evidence="4">
    <location>
        <begin position="222"/>
        <end position="245"/>
    </location>
</feature>
<dbReference type="InterPro" id="IPR036770">
    <property type="entry name" value="Ankyrin_rpt-contain_sf"/>
</dbReference>